<dbReference type="Gene3D" id="3.20.20.80">
    <property type="entry name" value="Glycosidases"/>
    <property type="match status" value="1"/>
</dbReference>
<evidence type="ECO:0000256" key="2">
    <source>
        <dbReference type="ARBA" id="ARBA00023295"/>
    </source>
</evidence>
<evidence type="ECO:0000256" key="3">
    <source>
        <dbReference type="SAM" id="MobiDB-lite"/>
    </source>
</evidence>
<feature type="region of interest" description="Disordered" evidence="3">
    <location>
        <begin position="725"/>
        <end position="778"/>
    </location>
</feature>
<gene>
    <name evidence="6" type="ordered locus">Sbal195_2083</name>
</gene>
<dbReference type="InterPro" id="IPR019492">
    <property type="entry name" value="Cyclo-malto-dextrinase_C"/>
</dbReference>
<feature type="region of interest" description="Disordered" evidence="3">
    <location>
        <begin position="311"/>
        <end position="331"/>
    </location>
</feature>
<keyword evidence="1" id="KW-0378">Hydrolase</keyword>
<dbReference type="PANTHER" id="PTHR10357">
    <property type="entry name" value="ALPHA-AMYLASE FAMILY MEMBER"/>
    <property type="match status" value="1"/>
</dbReference>
<evidence type="ECO:0000313" key="6">
    <source>
        <dbReference type="EMBL" id="ABX49252.1"/>
    </source>
</evidence>
<dbReference type="Pfam" id="PF00128">
    <property type="entry name" value="Alpha-amylase"/>
    <property type="match status" value="1"/>
</dbReference>
<keyword evidence="4" id="KW-0732">Signal</keyword>
<name>A9L0H2_SHEB9</name>
<dbReference type="InterPro" id="IPR013783">
    <property type="entry name" value="Ig-like_fold"/>
</dbReference>
<dbReference type="EMBL" id="CP000891">
    <property type="protein sequence ID" value="ABX49252.1"/>
    <property type="molecule type" value="Genomic_DNA"/>
</dbReference>
<evidence type="ECO:0000259" key="5">
    <source>
        <dbReference type="SMART" id="SM00642"/>
    </source>
</evidence>
<dbReference type="InterPro" id="IPR017853">
    <property type="entry name" value="GH"/>
</dbReference>
<dbReference type="KEGG" id="sbn:Sbal195_2083"/>
<evidence type="ECO:0000256" key="1">
    <source>
        <dbReference type="ARBA" id="ARBA00022801"/>
    </source>
</evidence>
<dbReference type="InterPro" id="IPR013780">
    <property type="entry name" value="Glyco_hydro_b"/>
</dbReference>
<dbReference type="PANTHER" id="PTHR10357:SF210">
    <property type="entry name" value="MALTODEXTRIN GLUCOSIDASE"/>
    <property type="match status" value="1"/>
</dbReference>
<dbReference type="SUPFAM" id="SSF51011">
    <property type="entry name" value="Glycosyl hydrolase domain"/>
    <property type="match status" value="1"/>
</dbReference>
<dbReference type="CDD" id="cd11340">
    <property type="entry name" value="AmyAc_bac_CMD_like_3"/>
    <property type="match status" value="1"/>
</dbReference>
<evidence type="ECO:0000313" key="7">
    <source>
        <dbReference type="Proteomes" id="UP000000770"/>
    </source>
</evidence>
<feature type="chain" id="PRO_5002737579" evidence="4">
    <location>
        <begin position="28"/>
        <end position="778"/>
    </location>
</feature>
<organism evidence="6 7">
    <name type="scientific">Shewanella baltica (strain OS195)</name>
    <dbReference type="NCBI Taxonomy" id="399599"/>
    <lineage>
        <taxon>Bacteria</taxon>
        <taxon>Pseudomonadati</taxon>
        <taxon>Pseudomonadota</taxon>
        <taxon>Gammaproteobacteria</taxon>
        <taxon>Alteromonadales</taxon>
        <taxon>Shewanellaceae</taxon>
        <taxon>Shewanella</taxon>
    </lineage>
</organism>
<sequence length="778" mass="86158" precursor="true">MILNLRTLTTSLVIMLSLGTSANTAQASSSSLSLPLQDTSSQPQDLTLEPAFWWAGMHNPELQLMLYSRDFPSLPQQLKVDIQGQGITLKSLEYTDNPHYLFINLDLSQAAPQTFELIISSTDLASKTSASKTNTPLYRLPYTLQARAEGSRERKGFSNKDVIYLITPDRFANGDTSNDNQADMLEQVAANSPSNLSNPSPPYYPDARHGGDIAGISQHLAYLAKLGVTQLWINPLLENNQAQYSYHGYSITNLYRVDPRFGSNEDYKALVAKANKLGLGVIKDVVVNHIGSNHWWLNDLPSQDWLNGATKTPLNNHESKPDLIQSADTKSSTIKSSVTSPRFTSHRRTTVQDPYAAAQDHIDFVDGWFTDTMPDLNQSNPKLATYLIQNSIWWVEYAGLSGIREDTYSYADKGFLAKWSKAVMAEYPNFNIVGEEWTANPITVSYWQKGKINADGYTSDLPSLMDFPLYEKLIASLNEPESWDTGFIKLYEMLANDVVYADPSKLVLFEGNHDTNRIFSLVKENIDLYKMALTYVLTAKRIPQLFYGTEVLMTSPTEGRHDGVVRSDFPGGFANSATNAFTGQGLSEPQRQAQHFVRTLLNYRKQSPALQSGDLLHFVPQDGVYVQFRCALNAPLSAEQKAEALKSRIQNNSLTQHNACTQPSADKVMVIYNKNDKAVTLDINRFASVLGDSGAATDIISGKTVSLNQAITLPHAGVTILELKPNSKTKTKSPQNAGLPSRQDSMYPGNQTNALTRAHTNNSANNLAKHSTQKGTQS</sequence>
<dbReference type="Gene3D" id="2.60.40.1180">
    <property type="entry name" value="Golgi alpha-mannosidase II"/>
    <property type="match status" value="1"/>
</dbReference>
<dbReference type="RefSeq" id="WP_012197047.1">
    <property type="nucleotide sequence ID" value="NC_009997.1"/>
</dbReference>
<evidence type="ECO:0000256" key="4">
    <source>
        <dbReference type="SAM" id="SignalP"/>
    </source>
</evidence>
<proteinExistence type="predicted"/>
<protein>
    <submittedName>
        <fullName evidence="6">Alpha amylase catalytic region</fullName>
    </submittedName>
</protein>
<dbReference type="InterPro" id="IPR006047">
    <property type="entry name" value="GH13_cat_dom"/>
</dbReference>
<dbReference type="AlphaFoldDB" id="A9L0H2"/>
<keyword evidence="2" id="KW-0326">Glycosidase</keyword>
<reference evidence="6 7" key="1">
    <citation type="submission" date="2007-11" db="EMBL/GenBank/DDBJ databases">
        <title>Complete sequence of chromosome of Shewanella baltica OS195.</title>
        <authorList>
            <consortium name="US DOE Joint Genome Institute"/>
            <person name="Copeland A."/>
            <person name="Lucas S."/>
            <person name="Lapidus A."/>
            <person name="Barry K."/>
            <person name="Glavina del Rio T."/>
            <person name="Dalin E."/>
            <person name="Tice H."/>
            <person name="Pitluck S."/>
            <person name="Chain P."/>
            <person name="Malfatti S."/>
            <person name="Shin M."/>
            <person name="Vergez L."/>
            <person name="Schmutz J."/>
            <person name="Larimer F."/>
            <person name="Land M."/>
            <person name="Hauser L."/>
            <person name="Kyrpides N."/>
            <person name="Kim E."/>
            <person name="Brettar I."/>
            <person name="Rodrigues J."/>
            <person name="Konstantinidis K."/>
            <person name="Klappenbach J."/>
            <person name="Hofle M."/>
            <person name="Tiedje J."/>
            <person name="Richardson P."/>
        </authorList>
    </citation>
    <scope>NUCLEOTIDE SEQUENCE [LARGE SCALE GENOMIC DNA]</scope>
    <source>
        <strain evidence="6 7">OS195</strain>
    </source>
</reference>
<dbReference type="Pfam" id="PF09087">
    <property type="entry name" value="Cyc-maltodext_N"/>
    <property type="match status" value="1"/>
</dbReference>
<dbReference type="SUPFAM" id="SSF81296">
    <property type="entry name" value="E set domains"/>
    <property type="match status" value="1"/>
</dbReference>
<dbReference type="InterPro" id="IPR014756">
    <property type="entry name" value="Ig_E-set"/>
</dbReference>
<dbReference type="InterPro" id="IPR015171">
    <property type="entry name" value="Cyc-maltodext_N"/>
</dbReference>
<dbReference type="GeneID" id="11772236"/>
<dbReference type="SMART" id="SM00642">
    <property type="entry name" value="Aamy"/>
    <property type="match status" value="1"/>
</dbReference>
<dbReference type="GO" id="GO:0016798">
    <property type="term" value="F:hydrolase activity, acting on glycosyl bonds"/>
    <property type="evidence" value="ECO:0007669"/>
    <property type="project" value="UniProtKB-KW"/>
</dbReference>
<feature type="signal peptide" evidence="4">
    <location>
        <begin position="1"/>
        <end position="27"/>
    </location>
</feature>
<dbReference type="GO" id="GO:0005975">
    <property type="term" value="P:carbohydrate metabolic process"/>
    <property type="evidence" value="ECO:0007669"/>
    <property type="project" value="InterPro"/>
</dbReference>
<dbReference type="HOGENOM" id="CLU_006462_7_3_6"/>
<feature type="domain" description="Glycosyl hydrolase family 13 catalytic" evidence="5">
    <location>
        <begin position="165"/>
        <end position="604"/>
    </location>
</feature>
<dbReference type="SUPFAM" id="SSF51445">
    <property type="entry name" value="(Trans)glycosidases"/>
    <property type="match status" value="1"/>
</dbReference>
<dbReference type="SMR" id="A9L0H2"/>
<dbReference type="CAZy" id="GH13">
    <property type="family name" value="Glycoside Hydrolase Family 13"/>
</dbReference>
<dbReference type="Pfam" id="PF10438">
    <property type="entry name" value="Cyc-maltodext_C"/>
    <property type="match status" value="1"/>
</dbReference>
<dbReference type="Proteomes" id="UP000000770">
    <property type="component" value="Chromosome"/>
</dbReference>
<feature type="compositionally biased region" description="Polar residues" evidence="3">
    <location>
        <begin position="726"/>
        <end position="778"/>
    </location>
</feature>
<dbReference type="Gene3D" id="2.60.40.10">
    <property type="entry name" value="Immunoglobulins"/>
    <property type="match status" value="1"/>
</dbReference>
<accession>A9L0H2</accession>